<evidence type="ECO:0000313" key="10">
    <source>
        <dbReference type="Proteomes" id="UP001303760"/>
    </source>
</evidence>
<dbReference type="CDD" id="cd00302">
    <property type="entry name" value="cytochrome_P450"/>
    <property type="match status" value="1"/>
</dbReference>
<dbReference type="PANTHER" id="PTHR24286:SF24">
    <property type="entry name" value="LANOSTEROL 14-ALPHA DEMETHYLASE"/>
    <property type="match status" value="1"/>
</dbReference>
<dbReference type="SUPFAM" id="SSF48264">
    <property type="entry name" value="Cytochrome P450"/>
    <property type="match status" value="1"/>
</dbReference>
<dbReference type="PANTHER" id="PTHR24286">
    <property type="entry name" value="CYTOCHROME P450 26"/>
    <property type="match status" value="1"/>
</dbReference>
<keyword evidence="5" id="KW-0560">Oxidoreductase</keyword>
<reference evidence="9" key="2">
    <citation type="submission" date="2023-05" db="EMBL/GenBank/DDBJ databases">
        <authorList>
            <consortium name="Lawrence Berkeley National Laboratory"/>
            <person name="Steindorff A."/>
            <person name="Hensen N."/>
            <person name="Bonometti L."/>
            <person name="Westerberg I."/>
            <person name="Brannstrom I.O."/>
            <person name="Guillou S."/>
            <person name="Cros-Aarteil S."/>
            <person name="Calhoun S."/>
            <person name="Haridas S."/>
            <person name="Kuo A."/>
            <person name="Mondo S."/>
            <person name="Pangilinan J."/>
            <person name="Riley R."/>
            <person name="Labutti K."/>
            <person name="Andreopoulos B."/>
            <person name="Lipzen A."/>
            <person name="Chen C."/>
            <person name="Yanf M."/>
            <person name="Daum C."/>
            <person name="Ng V."/>
            <person name="Clum A."/>
            <person name="Ohm R."/>
            <person name="Martin F."/>
            <person name="Silar P."/>
            <person name="Natvig D."/>
            <person name="Lalanne C."/>
            <person name="Gautier V."/>
            <person name="Ament-Velasquez S.L."/>
            <person name="Kruys A."/>
            <person name="Hutchinson M.I."/>
            <person name="Powell A.J."/>
            <person name="Barry K."/>
            <person name="Miller A.N."/>
            <person name="Grigoriev I.V."/>
            <person name="Debuchy R."/>
            <person name="Gladieux P."/>
            <person name="Thoren M.H."/>
            <person name="Johannesson H."/>
        </authorList>
    </citation>
    <scope>NUCLEOTIDE SEQUENCE</scope>
    <source>
        <strain evidence="9">CBS 532.94</strain>
    </source>
</reference>
<evidence type="ECO:0000256" key="8">
    <source>
        <dbReference type="PIRSR" id="PIRSR602403-1"/>
    </source>
</evidence>
<name>A0AAN7H896_9PEZI</name>
<evidence type="ECO:0000313" key="9">
    <source>
        <dbReference type="EMBL" id="KAK4234363.1"/>
    </source>
</evidence>
<evidence type="ECO:0000256" key="7">
    <source>
        <dbReference type="ARBA" id="ARBA00023033"/>
    </source>
</evidence>
<feature type="binding site" description="axial binding residue" evidence="8">
    <location>
        <position position="460"/>
    </location>
    <ligand>
        <name>heme</name>
        <dbReference type="ChEBI" id="CHEBI:30413"/>
    </ligand>
    <ligandPart>
        <name>Fe</name>
        <dbReference type="ChEBI" id="CHEBI:18248"/>
    </ligandPart>
</feature>
<reference evidence="9" key="1">
    <citation type="journal article" date="2023" name="Mol. Phylogenet. Evol.">
        <title>Genome-scale phylogeny and comparative genomics of the fungal order Sordariales.</title>
        <authorList>
            <person name="Hensen N."/>
            <person name="Bonometti L."/>
            <person name="Westerberg I."/>
            <person name="Brannstrom I.O."/>
            <person name="Guillou S."/>
            <person name="Cros-Aarteil S."/>
            <person name="Calhoun S."/>
            <person name="Haridas S."/>
            <person name="Kuo A."/>
            <person name="Mondo S."/>
            <person name="Pangilinan J."/>
            <person name="Riley R."/>
            <person name="LaButti K."/>
            <person name="Andreopoulos B."/>
            <person name="Lipzen A."/>
            <person name="Chen C."/>
            <person name="Yan M."/>
            <person name="Daum C."/>
            <person name="Ng V."/>
            <person name="Clum A."/>
            <person name="Steindorff A."/>
            <person name="Ohm R.A."/>
            <person name="Martin F."/>
            <person name="Silar P."/>
            <person name="Natvig D.O."/>
            <person name="Lalanne C."/>
            <person name="Gautier V."/>
            <person name="Ament-Velasquez S.L."/>
            <person name="Kruys A."/>
            <person name="Hutchinson M.I."/>
            <person name="Powell A.J."/>
            <person name="Barry K."/>
            <person name="Miller A.N."/>
            <person name="Grigoriev I.V."/>
            <person name="Debuchy R."/>
            <person name="Gladieux P."/>
            <person name="Hiltunen Thoren M."/>
            <person name="Johannesson H."/>
        </authorList>
    </citation>
    <scope>NUCLEOTIDE SEQUENCE</scope>
    <source>
        <strain evidence="9">CBS 532.94</strain>
    </source>
</reference>
<evidence type="ECO:0000256" key="6">
    <source>
        <dbReference type="ARBA" id="ARBA00023004"/>
    </source>
</evidence>
<evidence type="ECO:0000256" key="3">
    <source>
        <dbReference type="ARBA" id="ARBA00022617"/>
    </source>
</evidence>
<proteinExistence type="inferred from homology"/>
<keyword evidence="7" id="KW-0503">Monooxygenase</keyword>
<dbReference type="InterPro" id="IPR002403">
    <property type="entry name" value="Cyt_P450_E_grp-IV"/>
</dbReference>
<keyword evidence="3 8" id="KW-0349">Heme</keyword>
<accession>A0AAN7H896</accession>
<evidence type="ECO:0000256" key="5">
    <source>
        <dbReference type="ARBA" id="ARBA00023002"/>
    </source>
</evidence>
<protein>
    <submittedName>
        <fullName evidence="9">Cytochrome P450</fullName>
    </submittedName>
</protein>
<dbReference type="AlphaFoldDB" id="A0AAN7H896"/>
<dbReference type="Pfam" id="PF00067">
    <property type="entry name" value="p450"/>
    <property type="match status" value="1"/>
</dbReference>
<comment type="caution">
    <text evidence="9">The sequence shown here is derived from an EMBL/GenBank/DDBJ whole genome shotgun (WGS) entry which is preliminary data.</text>
</comment>
<evidence type="ECO:0000256" key="1">
    <source>
        <dbReference type="ARBA" id="ARBA00001971"/>
    </source>
</evidence>
<dbReference type="InterPro" id="IPR001128">
    <property type="entry name" value="Cyt_P450"/>
</dbReference>
<dbReference type="Proteomes" id="UP001303760">
    <property type="component" value="Unassembled WGS sequence"/>
</dbReference>
<comment type="cofactor">
    <cofactor evidence="1 8">
        <name>heme</name>
        <dbReference type="ChEBI" id="CHEBI:30413"/>
    </cofactor>
</comment>
<dbReference type="GO" id="GO:0016705">
    <property type="term" value="F:oxidoreductase activity, acting on paired donors, with incorporation or reduction of molecular oxygen"/>
    <property type="evidence" value="ECO:0007669"/>
    <property type="project" value="InterPro"/>
</dbReference>
<dbReference type="GO" id="GO:0016125">
    <property type="term" value="P:sterol metabolic process"/>
    <property type="evidence" value="ECO:0007669"/>
    <property type="project" value="TreeGrafter"/>
</dbReference>
<dbReference type="GO" id="GO:0020037">
    <property type="term" value="F:heme binding"/>
    <property type="evidence" value="ECO:0007669"/>
    <property type="project" value="InterPro"/>
</dbReference>
<keyword evidence="6 8" id="KW-0408">Iron</keyword>
<dbReference type="GO" id="GO:0005506">
    <property type="term" value="F:iron ion binding"/>
    <property type="evidence" value="ECO:0007669"/>
    <property type="project" value="InterPro"/>
</dbReference>
<keyword evidence="10" id="KW-1185">Reference proteome</keyword>
<comment type="similarity">
    <text evidence="2">Belongs to the cytochrome P450 family.</text>
</comment>
<keyword evidence="4 8" id="KW-0479">Metal-binding</keyword>
<dbReference type="PRINTS" id="PR00465">
    <property type="entry name" value="EP450IV"/>
</dbReference>
<dbReference type="InterPro" id="IPR036396">
    <property type="entry name" value="Cyt_P450_sf"/>
</dbReference>
<dbReference type="Gene3D" id="1.10.630.10">
    <property type="entry name" value="Cytochrome P450"/>
    <property type="match status" value="1"/>
</dbReference>
<gene>
    <name evidence="9" type="ORF">C8A03DRAFT_37862</name>
</gene>
<dbReference type="EMBL" id="MU860379">
    <property type="protein sequence ID" value="KAK4234363.1"/>
    <property type="molecule type" value="Genomic_DNA"/>
</dbReference>
<sequence length="521" mass="59096">MDFASPINITLADTGYSAYSQNPVAVGLTSLVTALVGLLAYLSYTPSVDKKAPALLTTGTTPFIGSFEYLQRQWTFWRKARAQSRTGNFSFWLGKHHVVGISGPNARKVFFETPELEFTSGQALRAFGLHFVPPVPGIFKPGFHKGRSYFIRRLYELHKTEHLVRYLPSLTRDARLGFEALDENSTAVADTSGVCCRIVFAQDCRLMCTDEIADDPKLFDRVLGYYEFLQSAHSLYNVPFPWLPSVSYVRRRYVRATLIRIMTGLLNKRIKEGTAGKDDAMSMLLNHGDREDWIIEFLISVLFISPGNSRVLGGHMLNIMAMHPRWQEAIYDEIKAATAAHSRNSNTAATLIDHLDSLPLEAWESSFPTLELCFREAIRMWTAFGMVRLNISDKAIPISGSDEVIPPGSWVVYNSTEAHYSPELYPEPTKFDPERFLEGREEFKKEPYGFLGWGAGRHPCPGVRWAKLQMIIIVAYALARFRWISCDEHGRPIKPALHRKELDDPRATAFGKFYCKYVPRE</sequence>
<evidence type="ECO:0000256" key="4">
    <source>
        <dbReference type="ARBA" id="ARBA00022723"/>
    </source>
</evidence>
<organism evidence="9 10">
    <name type="scientific">Achaetomium macrosporum</name>
    <dbReference type="NCBI Taxonomy" id="79813"/>
    <lineage>
        <taxon>Eukaryota</taxon>
        <taxon>Fungi</taxon>
        <taxon>Dikarya</taxon>
        <taxon>Ascomycota</taxon>
        <taxon>Pezizomycotina</taxon>
        <taxon>Sordariomycetes</taxon>
        <taxon>Sordariomycetidae</taxon>
        <taxon>Sordariales</taxon>
        <taxon>Chaetomiaceae</taxon>
        <taxon>Achaetomium</taxon>
    </lineage>
</organism>
<dbReference type="GO" id="GO:0004497">
    <property type="term" value="F:monooxygenase activity"/>
    <property type="evidence" value="ECO:0007669"/>
    <property type="project" value="UniProtKB-KW"/>
</dbReference>
<evidence type="ECO:0000256" key="2">
    <source>
        <dbReference type="ARBA" id="ARBA00010617"/>
    </source>
</evidence>